<dbReference type="InterPro" id="IPR047153">
    <property type="entry name" value="TRIM45/56/19-like"/>
</dbReference>
<keyword evidence="2 4" id="KW-0863">Zinc-finger</keyword>
<protein>
    <submittedName>
        <fullName evidence="7">Uncharacterized protein</fullName>
    </submittedName>
</protein>
<dbReference type="GO" id="GO:0060340">
    <property type="term" value="P:positive regulation of type I interferon-mediated signaling pathway"/>
    <property type="evidence" value="ECO:0007669"/>
    <property type="project" value="TreeGrafter"/>
</dbReference>
<dbReference type="SMART" id="SM00336">
    <property type="entry name" value="BBOX"/>
    <property type="match status" value="1"/>
</dbReference>
<keyword evidence="3" id="KW-0862">Zinc</keyword>
<dbReference type="PANTHER" id="PTHR25462:SF299">
    <property type="entry name" value="E3 UBIQUITIN-PROTEIN LIGASE TRIM56"/>
    <property type="match status" value="1"/>
</dbReference>
<dbReference type="SUPFAM" id="SSF57850">
    <property type="entry name" value="RING/U-box"/>
    <property type="match status" value="1"/>
</dbReference>
<evidence type="ECO:0000313" key="8">
    <source>
        <dbReference type="Proteomes" id="UP001374579"/>
    </source>
</evidence>
<evidence type="ECO:0000256" key="1">
    <source>
        <dbReference type="ARBA" id="ARBA00022723"/>
    </source>
</evidence>
<accession>A0AAN9BD32</accession>
<dbReference type="Proteomes" id="UP001374579">
    <property type="component" value="Unassembled WGS sequence"/>
</dbReference>
<dbReference type="PROSITE" id="PS50089">
    <property type="entry name" value="ZF_RING_2"/>
    <property type="match status" value="1"/>
</dbReference>
<dbReference type="Gene3D" id="3.30.160.60">
    <property type="entry name" value="Classic Zinc Finger"/>
    <property type="match status" value="1"/>
</dbReference>
<dbReference type="GO" id="GO:0061630">
    <property type="term" value="F:ubiquitin protein ligase activity"/>
    <property type="evidence" value="ECO:0007669"/>
    <property type="project" value="TreeGrafter"/>
</dbReference>
<dbReference type="Gene3D" id="3.30.40.10">
    <property type="entry name" value="Zinc/RING finger domain, C3HC4 (zinc finger)"/>
    <property type="match status" value="1"/>
</dbReference>
<evidence type="ECO:0000256" key="2">
    <source>
        <dbReference type="ARBA" id="ARBA00022771"/>
    </source>
</evidence>
<evidence type="ECO:0000259" key="6">
    <source>
        <dbReference type="PROSITE" id="PS50119"/>
    </source>
</evidence>
<dbReference type="InterPro" id="IPR017907">
    <property type="entry name" value="Znf_RING_CS"/>
</dbReference>
<evidence type="ECO:0000256" key="4">
    <source>
        <dbReference type="PROSITE-ProRule" id="PRU00024"/>
    </source>
</evidence>
<evidence type="ECO:0000259" key="5">
    <source>
        <dbReference type="PROSITE" id="PS50089"/>
    </source>
</evidence>
<keyword evidence="8" id="KW-1185">Reference proteome</keyword>
<dbReference type="Pfam" id="PF00643">
    <property type="entry name" value="zf-B_box"/>
    <property type="match status" value="1"/>
</dbReference>
<dbReference type="InterPro" id="IPR001841">
    <property type="entry name" value="Znf_RING"/>
</dbReference>
<dbReference type="GO" id="GO:0045087">
    <property type="term" value="P:innate immune response"/>
    <property type="evidence" value="ECO:0007669"/>
    <property type="project" value="TreeGrafter"/>
</dbReference>
<dbReference type="SMART" id="SM00184">
    <property type="entry name" value="RING"/>
    <property type="match status" value="1"/>
</dbReference>
<feature type="domain" description="RING-type" evidence="5">
    <location>
        <begin position="10"/>
        <end position="52"/>
    </location>
</feature>
<dbReference type="EMBL" id="JBAMIC010000008">
    <property type="protein sequence ID" value="KAK7103342.1"/>
    <property type="molecule type" value="Genomic_DNA"/>
</dbReference>
<keyword evidence="1" id="KW-0479">Metal-binding</keyword>
<name>A0AAN9BD32_9CAEN</name>
<gene>
    <name evidence="7" type="ORF">V1264_018261</name>
</gene>
<organism evidence="7 8">
    <name type="scientific">Littorina saxatilis</name>
    <dbReference type="NCBI Taxonomy" id="31220"/>
    <lineage>
        <taxon>Eukaryota</taxon>
        <taxon>Metazoa</taxon>
        <taxon>Spiralia</taxon>
        <taxon>Lophotrochozoa</taxon>
        <taxon>Mollusca</taxon>
        <taxon>Gastropoda</taxon>
        <taxon>Caenogastropoda</taxon>
        <taxon>Littorinimorpha</taxon>
        <taxon>Littorinoidea</taxon>
        <taxon>Littorinidae</taxon>
        <taxon>Littorina</taxon>
    </lineage>
</organism>
<dbReference type="Pfam" id="PF00097">
    <property type="entry name" value="zf-C3HC4"/>
    <property type="match status" value="1"/>
</dbReference>
<dbReference type="PROSITE" id="PS00518">
    <property type="entry name" value="ZF_RING_1"/>
    <property type="match status" value="1"/>
</dbReference>
<dbReference type="PANTHER" id="PTHR25462">
    <property type="entry name" value="BONUS, ISOFORM C-RELATED"/>
    <property type="match status" value="1"/>
</dbReference>
<dbReference type="GO" id="GO:0005654">
    <property type="term" value="C:nucleoplasm"/>
    <property type="evidence" value="ECO:0007669"/>
    <property type="project" value="TreeGrafter"/>
</dbReference>
<proteinExistence type="predicted"/>
<feature type="domain" description="B box-type" evidence="6">
    <location>
        <begin position="75"/>
        <end position="116"/>
    </location>
</feature>
<comment type="caution">
    <text evidence="7">The sequence shown here is derived from an EMBL/GenBank/DDBJ whole genome shotgun (WGS) entry which is preliminary data.</text>
</comment>
<dbReference type="GO" id="GO:0008270">
    <property type="term" value="F:zinc ion binding"/>
    <property type="evidence" value="ECO:0007669"/>
    <property type="project" value="UniProtKB-KW"/>
</dbReference>
<dbReference type="InterPro" id="IPR000315">
    <property type="entry name" value="Znf_B-box"/>
</dbReference>
<dbReference type="InterPro" id="IPR018957">
    <property type="entry name" value="Znf_C3HC4_RING-type"/>
</dbReference>
<dbReference type="SUPFAM" id="SSF57845">
    <property type="entry name" value="B-box zinc-binding domain"/>
    <property type="match status" value="1"/>
</dbReference>
<dbReference type="AlphaFoldDB" id="A0AAN9BD32"/>
<sequence length="565" mass="63062">MASAEEDLQCGLCLNTYKSPKFLPCHHTYCEGCITDLVKNTGDRRLKCPKCRQKFKLPTGGVSKLQTNFYILPLLNPERCTLHRTETFRFYCTDCKIAICRDCKLTKHDKHEAQDLGTAVNEAKEGLKDCQRRFGARKKVLEKQKGQIEEKLSFSAETCKALEGLINARVEQVSALARECGDELLTELRTTFEGVRGPLQRDERDVQDRLAALRGLQQEVTQGLEGATSQTLLALSADMRTGRGSDQQLRGLTSDLPAHSDRPVLRCDDNSLKRDVIRQCLGHVHLFQPIPLQQSVTIREMIRCCENNQLYVHAVCVESCFSYVYVAYGASGTAGEGWVVKHWQSGQLMYKSSRTIRGRVCLAGLNGGWVRVEGKEFPAKGLFSESFSSDGNESAQRKYDVYNKGDARFVLRVHESGMCDLRSVTISGCRATTDVKVCDVSAKSPIAMDVSKDGQLVAVLEEGQDHVMLYRHDNSEPHSIYRGQAEAFRPLDVCFYFIGEDERLVIADWLNDVLHVVEVGKNCKLIGHVGGECPVLVKPTALCADREGRMWIGCQGGHVLALSQQ</sequence>
<dbReference type="PROSITE" id="PS50119">
    <property type="entry name" value="ZF_BBOX"/>
    <property type="match status" value="1"/>
</dbReference>
<evidence type="ECO:0000256" key="3">
    <source>
        <dbReference type="ARBA" id="ARBA00022833"/>
    </source>
</evidence>
<dbReference type="SUPFAM" id="SSF63829">
    <property type="entry name" value="Calcium-dependent phosphotriesterase"/>
    <property type="match status" value="1"/>
</dbReference>
<reference evidence="7 8" key="1">
    <citation type="submission" date="2024-02" db="EMBL/GenBank/DDBJ databases">
        <title>Chromosome-scale genome assembly of the rough periwinkle Littorina saxatilis.</title>
        <authorList>
            <person name="De Jode A."/>
            <person name="Faria R."/>
            <person name="Formenti G."/>
            <person name="Sims Y."/>
            <person name="Smith T.P."/>
            <person name="Tracey A."/>
            <person name="Wood J.M.D."/>
            <person name="Zagrodzka Z.B."/>
            <person name="Johannesson K."/>
            <person name="Butlin R.K."/>
            <person name="Leder E.H."/>
        </authorList>
    </citation>
    <scope>NUCLEOTIDE SEQUENCE [LARGE SCALE GENOMIC DNA]</scope>
    <source>
        <strain evidence="7">Snail1</strain>
        <tissue evidence="7">Muscle</tissue>
    </source>
</reference>
<dbReference type="InterPro" id="IPR013083">
    <property type="entry name" value="Znf_RING/FYVE/PHD"/>
</dbReference>
<evidence type="ECO:0000313" key="7">
    <source>
        <dbReference type="EMBL" id="KAK7103342.1"/>
    </source>
</evidence>